<dbReference type="Proteomes" id="UP001461498">
    <property type="component" value="Unassembled WGS sequence"/>
</dbReference>
<dbReference type="AlphaFoldDB" id="A0AAW1DHX8"/>
<name>A0AAW1DHX8_9HEMI</name>
<gene>
    <name evidence="1" type="ORF">O3M35_006924</name>
</gene>
<organism evidence="1 2">
    <name type="scientific">Rhynocoris fuscipes</name>
    <dbReference type="NCBI Taxonomy" id="488301"/>
    <lineage>
        <taxon>Eukaryota</taxon>
        <taxon>Metazoa</taxon>
        <taxon>Ecdysozoa</taxon>
        <taxon>Arthropoda</taxon>
        <taxon>Hexapoda</taxon>
        <taxon>Insecta</taxon>
        <taxon>Pterygota</taxon>
        <taxon>Neoptera</taxon>
        <taxon>Paraneoptera</taxon>
        <taxon>Hemiptera</taxon>
        <taxon>Heteroptera</taxon>
        <taxon>Panheteroptera</taxon>
        <taxon>Cimicomorpha</taxon>
        <taxon>Reduviidae</taxon>
        <taxon>Harpactorinae</taxon>
        <taxon>Harpactorini</taxon>
        <taxon>Rhynocoris</taxon>
    </lineage>
</organism>
<comment type="caution">
    <text evidence="1">The sequence shown here is derived from an EMBL/GenBank/DDBJ whole genome shotgun (WGS) entry which is preliminary data.</text>
</comment>
<proteinExistence type="predicted"/>
<dbReference type="EMBL" id="JAPXFL010000003">
    <property type="protein sequence ID" value="KAK9509660.1"/>
    <property type="molecule type" value="Genomic_DNA"/>
</dbReference>
<reference evidence="1 2" key="1">
    <citation type="submission" date="2022-12" db="EMBL/GenBank/DDBJ databases">
        <title>Chromosome-level genome assembly of true bugs.</title>
        <authorList>
            <person name="Ma L."/>
            <person name="Li H."/>
        </authorList>
    </citation>
    <scope>NUCLEOTIDE SEQUENCE [LARGE SCALE GENOMIC DNA]</scope>
    <source>
        <strain evidence="1">Lab_2022b</strain>
    </source>
</reference>
<protein>
    <submittedName>
        <fullName evidence="1">Uncharacterized protein</fullName>
    </submittedName>
</protein>
<evidence type="ECO:0000313" key="1">
    <source>
        <dbReference type="EMBL" id="KAK9509660.1"/>
    </source>
</evidence>
<sequence>MQGYWEWRIGKMWQWIERSGKGYFARLRVTPTSKATSSTVITSNTESCGTFGDFCRVIKKIKKNCLKMGIGNASQLLSD</sequence>
<evidence type="ECO:0000313" key="2">
    <source>
        <dbReference type="Proteomes" id="UP001461498"/>
    </source>
</evidence>
<accession>A0AAW1DHX8</accession>
<keyword evidence="2" id="KW-1185">Reference proteome</keyword>